<proteinExistence type="predicted"/>
<organism evidence="1 2">
    <name type="scientific">Synchytrium endobioticum</name>
    <dbReference type="NCBI Taxonomy" id="286115"/>
    <lineage>
        <taxon>Eukaryota</taxon>
        <taxon>Fungi</taxon>
        <taxon>Fungi incertae sedis</taxon>
        <taxon>Chytridiomycota</taxon>
        <taxon>Chytridiomycota incertae sedis</taxon>
        <taxon>Chytridiomycetes</taxon>
        <taxon>Synchytriales</taxon>
        <taxon>Synchytriaceae</taxon>
        <taxon>Synchytrium</taxon>
    </lineage>
</organism>
<reference evidence="1 2" key="1">
    <citation type="journal article" date="2019" name="Sci. Rep.">
        <title>Comparative genomics of chytrid fungi reveal insights into the obligate biotrophic and pathogenic lifestyle of Synchytrium endobioticum.</title>
        <authorList>
            <person name="van de Vossenberg B.T.L.H."/>
            <person name="Warris S."/>
            <person name="Nguyen H.D.T."/>
            <person name="van Gent-Pelzer M.P.E."/>
            <person name="Joly D.L."/>
            <person name="van de Geest H.C."/>
            <person name="Bonants P.J.M."/>
            <person name="Smith D.S."/>
            <person name="Levesque C.A."/>
            <person name="van der Lee T.A.J."/>
        </authorList>
    </citation>
    <scope>NUCLEOTIDE SEQUENCE [LARGE SCALE GENOMIC DNA]</scope>
    <source>
        <strain evidence="1 2">MB42</strain>
    </source>
</reference>
<sequence>MTQTSFPSIVNNRKTHWKLECKCGAVDKDGVSVKHASIQDSQCLWGQAHRRTLRQVRWNRLERSERAQDIPGFDDWTWKRISTVKTSFLGTLHQPVFQRDAQDLQSLQRLYREFRITIPLAYELAASFMLKLSCFETVQLVTHVELPEWRRTNPSPEDELAIKG</sequence>
<dbReference type="Proteomes" id="UP000317494">
    <property type="component" value="Unassembled WGS sequence"/>
</dbReference>
<gene>
    <name evidence="1" type="ORF">SeMB42_g03930</name>
</gene>
<evidence type="ECO:0000313" key="2">
    <source>
        <dbReference type="Proteomes" id="UP000317494"/>
    </source>
</evidence>
<comment type="caution">
    <text evidence="1">The sequence shown here is derived from an EMBL/GenBank/DDBJ whole genome shotgun (WGS) entry which is preliminary data.</text>
</comment>
<accession>A0A507D2W3</accession>
<dbReference type="AlphaFoldDB" id="A0A507D2W3"/>
<dbReference type="EMBL" id="QEAN01000149">
    <property type="protein sequence ID" value="TPX45645.1"/>
    <property type="molecule type" value="Genomic_DNA"/>
</dbReference>
<name>A0A507D2W3_9FUNG</name>
<keyword evidence="2" id="KW-1185">Reference proteome</keyword>
<protein>
    <submittedName>
        <fullName evidence="1">Uncharacterized protein</fullName>
    </submittedName>
</protein>
<evidence type="ECO:0000313" key="1">
    <source>
        <dbReference type="EMBL" id="TPX45645.1"/>
    </source>
</evidence>
<dbReference type="VEuPathDB" id="FungiDB:SeMB42_g03930"/>